<proteinExistence type="predicted"/>
<organism evidence="3 4">
    <name type="scientific">Jaapia argillacea MUCL 33604</name>
    <dbReference type="NCBI Taxonomy" id="933084"/>
    <lineage>
        <taxon>Eukaryota</taxon>
        <taxon>Fungi</taxon>
        <taxon>Dikarya</taxon>
        <taxon>Basidiomycota</taxon>
        <taxon>Agaricomycotina</taxon>
        <taxon>Agaricomycetes</taxon>
        <taxon>Agaricomycetidae</taxon>
        <taxon>Jaapiales</taxon>
        <taxon>Jaapiaceae</taxon>
        <taxon>Jaapia</taxon>
    </lineage>
</organism>
<accession>A0A067PY67</accession>
<feature type="transmembrane region" description="Helical" evidence="2">
    <location>
        <begin position="163"/>
        <end position="185"/>
    </location>
</feature>
<reference evidence="4" key="1">
    <citation type="journal article" date="2014" name="Proc. Natl. Acad. Sci. U.S.A.">
        <title>Extensive sampling of basidiomycete genomes demonstrates inadequacy of the white-rot/brown-rot paradigm for wood decay fungi.</title>
        <authorList>
            <person name="Riley R."/>
            <person name="Salamov A.A."/>
            <person name="Brown D.W."/>
            <person name="Nagy L.G."/>
            <person name="Floudas D."/>
            <person name="Held B.W."/>
            <person name="Levasseur A."/>
            <person name="Lombard V."/>
            <person name="Morin E."/>
            <person name="Otillar R."/>
            <person name="Lindquist E.A."/>
            <person name="Sun H."/>
            <person name="LaButti K.M."/>
            <person name="Schmutz J."/>
            <person name="Jabbour D."/>
            <person name="Luo H."/>
            <person name="Baker S.E."/>
            <person name="Pisabarro A.G."/>
            <person name="Walton J.D."/>
            <person name="Blanchette R.A."/>
            <person name="Henrissat B."/>
            <person name="Martin F."/>
            <person name="Cullen D."/>
            <person name="Hibbett D.S."/>
            <person name="Grigoriev I.V."/>
        </authorList>
    </citation>
    <scope>NUCLEOTIDE SEQUENCE [LARGE SCALE GENOMIC DNA]</scope>
    <source>
        <strain evidence="4">MUCL 33604</strain>
    </source>
</reference>
<dbReference type="AlphaFoldDB" id="A0A067PY67"/>
<feature type="transmembrane region" description="Helical" evidence="2">
    <location>
        <begin position="197"/>
        <end position="221"/>
    </location>
</feature>
<dbReference type="OrthoDB" id="10010954at2759"/>
<dbReference type="HOGENOM" id="CLU_068925_0_0_1"/>
<gene>
    <name evidence="3" type="ORF">JAAARDRAFT_192228</name>
</gene>
<name>A0A067PY67_9AGAM</name>
<dbReference type="Proteomes" id="UP000027265">
    <property type="component" value="Unassembled WGS sequence"/>
</dbReference>
<keyword evidence="2" id="KW-0812">Transmembrane</keyword>
<dbReference type="InParanoid" id="A0A067PY67"/>
<feature type="transmembrane region" description="Helical" evidence="2">
    <location>
        <begin position="6"/>
        <end position="29"/>
    </location>
</feature>
<dbReference type="EMBL" id="KL197715">
    <property type="protein sequence ID" value="KDQ59763.1"/>
    <property type="molecule type" value="Genomic_DNA"/>
</dbReference>
<evidence type="ECO:0000313" key="4">
    <source>
        <dbReference type="Proteomes" id="UP000027265"/>
    </source>
</evidence>
<feature type="region of interest" description="Disordered" evidence="1">
    <location>
        <begin position="304"/>
        <end position="351"/>
    </location>
</feature>
<sequence length="351" mass="39484">MSISILLNYSLPVVGIELCLVWLVVRLFLEPYFMPRIFHKSWPTMDVGAQRSLTNHVVSFGLKVICCIGAYSIWETFVRNRPFDTPLYKDQDAFQQMTNGDILAFCYLTVPTIYLFELVYRTKISVVSAVHHIAAITINILGLIVVTSENQTGFLAMTEFKLILIYGTFEMIFEIFPHLAVMLYRIMRDRPRFLHNVFFWTAIGIFSGTFFEQFAIILFYVRIWRHVPVFYKASGPILHVCFMAAQIHGGRVCMQIAHKMKLEVMELTKAAAIAAVPMMEERGVGVGVGVGSADVDLEVGRASIGDAPSESDADTELTRTNTRPHTPPIPEVLVATEEPHPSVPSAPVVLH</sequence>
<keyword evidence="4" id="KW-1185">Reference proteome</keyword>
<evidence type="ECO:0000256" key="2">
    <source>
        <dbReference type="SAM" id="Phobius"/>
    </source>
</evidence>
<evidence type="ECO:0008006" key="5">
    <source>
        <dbReference type="Google" id="ProtNLM"/>
    </source>
</evidence>
<feature type="transmembrane region" description="Helical" evidence="2">
    <location>
        <begin position="102"/>
        <end position="120"/>
    </location>
</feature>
<feature type="transmembrane region" description="Helical" evidence="2">
    <location>
        <begin position="127"/>
        <end position="148"/>
    </location>
</feature>
<protein>
    <recommendedName>
        <fullName evidence="5">TLC domain-containing protein</fullName>
    </recommendedName>
</protein>
<feature type="transmembrane region" description="Helical" evidence="2">
    <location>
        <begin position="53"/>
        <end position="74"/>
    </location>
</feature>
<keyword evidence="2" id="KW-0472">Membrane</keyword>
<keyword evidence="2" id="KW-1133">Transmembrane helix</keyword>
<evidence type="ECO:0000256" key="1">
    <source>
        <dbReference type="SAM" id="MobiDB-lite"/>
    </source>
</evidence>
<evidence type="ECO:0000313" key="3">
    <source>
        <dbReference type="EMBL" id="KDQ59763.1"/>
    </source>
</evidence>